<dbReference type="NCBIfam" id="TIGR00256">
    <property type="entry name" value="D-aminoacyl-tRNA deacylase"/>
    <property type="match status" value="1"/>
</dbReference>
<comment type="catalytic activity">
    <reaction evidence="2">
        <text>glycyl-tRNA(Ala) + H2O = tRNA(Ala) + glycine + H(+)</text>
        <dbReference type="Rhea" id="RHEA:53744"/>
        <dbReference type="Rhea" id="RHEA-COMP:9657"/>
        <dbReference type="Rhea" id="RHEA-COMP:13640"/>
        <dbReference type="ChEBI" id="CHEBI:15377"/>
        <dbReference type="ChEBI" id="CHEBI:15378"/>
        <dbReference type="ChEBI" id="CHEBI:57305"/>
        <dbReference type="ChEBI" id="CHEBI:78442"/>
        <dbReference type="ChEBI" id="CHEBI:78522"/>
    </reaction>
</comment>
<keyword evidence="2" id="KW-0820">tRNA-binding</keyword>
<comment type="caution">
    <text evidence="3">The sequence shown here is derived from an EMBL/GenBank/DDBJ whole genome shotgun (WGS) entry which is preliminary data.</text>
</comment>
<dbReference type="GO" id="GO:0043908">
    <property type="term" value="F:Ser(Gly)-tRNA(Ala) hydrolase activity"/>
    <property type="evidence" value="ECO:0007669"/>
    <property type="project" value="UniProtKB-UniRule"/>
</dbReference>
<keyword evidence="2" id="KW-0963">Cytoplasm</keyword>
<dbReference type="Proteomes" id="UP001155027">
    <property type="component" value="Unassembled WGS sequence"/>
</dbReference>
<dbReference type="EMBL" id="JANUAU010000011">
    <property type="protein sequence ID" value="MCS3679069.1"/>
    <property type="molecule type" value="Genomic_DNA"/>
</dbReference>
<evidence type="ECO:0000256" key="2">
    <source>
        <dbReference type="HAMAP-Rule" id="MF_00518"/>
    </source>
</evidence>
<evidence type="ECO:0000313" key="3">
    <source>
        <dbReference type="EMBL" id="MCS3679069.1"/>
    </source>
</evidence>
<dbReference type="Pfam" id="PF02580">
    <property type="entry name" value="Tyr_Deacylase"/>
    <property type="match status" value="1"/>
</dbReference>
<dbReference type="RefSeq" id="WP_259080961.1">
    <property type="nucleotide sequence ID" value="NZ_JANUAU010000011.1"/>
</dbReference>
<evidence type="ECO:0000256" key="1">
    <source>
        <dbReference type="ARBA" id="ARBA00009673"/>
    </source>
</evidence>
<dbReference type="InterPro" id="IPR003732">
    <property type="entry name" value="Daa-tRNA_deacyls_DTD"/>
</dbReference>
<dbReference type="SUPFAM" id="SSF69500">
    <property type="entry name" value="DTD-like"/>
    <property type="match status" value="1"/>
</dbReference>
<dbReference type="EC" id="3.1.1.-" evidence="2"/>
<dbReference type="HAMAP" id="MF_00518">
    <property type="entry name" value="Deacylase_Dtd"/>
    <property type="match status" value="1"/>
</dbReference>
<dbReference type="GO" id="GO:0005737">
    <property type="term" value="C:cytoplasm"/>
    <property type="evidence" value="ECO:0007669"/>
    <property type="project" value="UniProtKB-SubCell"/>
</dbReference>
<comment type="domain">
    <text evidence="2">A Gly-cisPro motif from one monomer fits into the active site of the other monomer to allow specific chiral rejection of L-amino acids.</text>
</comment>
<organism evidence="3 4">
    <name type="scientific">Salinibacter ruber</name>
    <dbReference type="NCBI Taxonomy" id="146919"/>
    <lineage>
        <taxon>Bacteria</taxon>
        <taxon>Pseudomonadati</taxon>
        <taxon>Rhodothermota</taxon>
        <taxon>Rhodothermia</taxon>
        <taxon>Rhodothermales</taxon>
        <taxon>Salinibacteraceae</taxon>
        <taxon>Salinibacter</taxon>
    </lineage>
</organism>
<keyword evidence="2 3" id="KW-0378">Hydrolase</keyword>
<dbReference type="GO" id="GO:0106026">
    <property type="term" value="F:Gly-tRNA(Ala) deacylase activity"/>
    <property type="evidence" value="ECO:0007669"/>
    <property type="project" value="UniProtKB-UniRule"/>
</dbReference>
<dbReference type="GO" id="GO:0051500">
    <property type="term" value="F:D-tyrosyl-tRNA(Tyr) deacylase activity"/>
    <property type="evidence" value="ECO:0007669"/>
    <property type="project" value="TreeGrafter"/>
</dbReference>
<dbReference type="AlphaFoldDB" id="A0A9X2PYV4"/>
<comment type="catalytic activity">
    <reaction evidence="2">
        <text>a D-aminoacyl-tRNA + H2O = a tRNA + a D-alpha-amino acid + H(+)</text>
        <dbReference type="Rhea" id="RHEA:13953"/>
        <dbReference type="Rhea" id="RHEA-COMP:10123"/>
        <dbReference type="Rhea" id="RHEA-COMP:10124"/>
        <dbReference type="ChEBI" id="CHEBI:15377"/>
        <dbReference type="ChEBI" id="CHEBI:15378"/>
        <dbReference type="ChEBI" id="CHEBI:59871"/>
        <dbReference type="ChEBI" id="CHEBI:78442"/>
        <dbReference type="ChEBI" id="CHEBI:79333"/>
        <dbReference type="EC" id="3.1.1.96"/>
    </reaction>
</comment>
<gene>
    <name evidence="2" type="primary">dtd</name>
    <name evidence="3" type="ORF">GGP71_003012</name>
</gene>
<feature type="short sequence motif" description="Gly-cisPro motif, important for rejection of L-amino acids" evidence="2">
    <location>
        <begin position="138"/>
        <end position="139"/>
    </location>
</feature>
<reference evidence="3" key="1">
    <citation type="submission" date="2022-08" db="EMBL/GenBank/DDBJ databases">
        <title>Genomic Encyclopedia of Type Strains, Phase V (KMG-V): Genome sequencing to study the core and pangenomes of soil and plant-associated prokaryotes.</title>
        <authorList>
            <person name="Whitman W."/>
        </authorList>
    </citation>
    <scope>NUCLEOTIDE SEQUENCE</scope>
    <source>
        <strain evidence="3">0</strain>
    </source>
</reference>
<evidence type="ECO:0000313" key="4">
    <source>
        <dbReference type="Proteomes" id="UP001155027"/>
    </source>
</evidence>
<comment type="subunit">
    <text evidence="2">Homodimer.</text>
</comment>
<comment type="similarity">
    <text evidence="1 2">Belongs to the DTD family.</text>
</comment>
<dbReference type="GO" id="GO:0019478">
    <property type="term" value="P:D-amino acid catabolic process"/>
    <property type="evidence" value="ECO:0007669"/>
    <property type="project" value="UniProtKB-UniRule"/>
</dbReference>
<name>A0A9X2PYV4_9BACT</name>
<protein>
    <recommendedName>
        <fullName evidence="2">D-aminoacyl-tRNA deacylase</fullName>
        <shortName evidence="2">DTD</shortName>
        <ecNumber evidence="2">3.1.1.96</ecNumber>
    </recommendedName>
    <alternativeName>
        <fullName evidence="2">Gly-tRNA(Ala) deacylase</fullName>
        <ecNumber evidence="2">3.1.1.-</ecNumber>
    </alternativeName>
</protein>
<comment type="function">
    <text evidence="2">An aminoacyl-tRNA editing enzyme that deacylates mischarged D-aminoacyl-tRNAs. Also deacylates mischarged glycyl-tRNA(Ala), protecting cells against glycine mischarging by AlaRS. Acts via tRNA-based rather than protein-based catalysis; rejects L-amino acids rather than detecting D-amino acids in the active site. By recycling D-aminoacyl-tRNA to D-amino acids and free tRNA molecules, this enzyme counteracts the toxicity associated with the formation of D-aminoacyl-tRNA entities in vivo and helps enforce protein L-homochirality.</text>
</comment>
<dbReference type="Gene3D" id="3.50.80.10">
    <property type="entry name" value="D-tyrosyl-tRNA(Tyr) deacylase"/>
    <property type="match status" value="1"/>
</dbReference>
<dbReference type="FunFam" id="3.50.80.10:FF:000001">
    <property type="entry name" value="D-aminoacyl-tRNA deacylase"/>
    <property type="match status" value="1"/>
</dbReference>
<proteinExistence type="inferred from homology"/>
<dbReference type="PANTHER" id="PTHR10472:SF5">
    <property type="entry name" value="D-AMINOACYL-TRNA DEACYLASE 1"/>
    <property type="match status" value="1"/>
</dbReference>
<keyword evidence="2" id="KW-0694">RNA-binding</keyword>
<dbReference type="InterPro" id="IPR023509">
    <property type="entry name" value="DTD-like_sf"/>
</dbReference>
<dbReference type="GO" id="GO:0000049">
    <property type="term" value="F:tRNA binding"/>
    <property type="evidence" value="ECO:0007669"/>
    <property type="project" value="UniProtKB-UniRule"/>
</dbReference>
<dbReference type="EC" id="3.1.1.96" evidence="2"/>
<comment type="subcellular location">
    <subcellularLocation>
        <location evidence="2">Cytoplasm</location>
    </subcellularLocation>
</comment>
<sequence length="150" mass="16333">MVALVQRVSEAAVEIDGAPVGAIEHGLLILLGVHEDDTRTESAWCAEKCARLRVFPDADGKMDESLLDTGGDALVVPQFTLYGDTSAGNRPSFTEAAPPDRADRLYEHFVRELEGHLGRDVPTGQFGATMDVRLTNDGPVTLWVERRADE</sequence>
<dbReference type="PANTHER" id="PTHR10472">
    <property type="entry name" value="D-TYROSYL-TRNA TYR DEACYLASE"/>
    <property type="match status" value="1"/>
</dbReference>
<accession>A0A9X2PYV4</accession>